<dbReference type="RefSeq" id="WP_128442248.1">
    <property type="nucleotide sequence ID" value="NZ_SBIP01000002.1"/>
</dbReference>
<accession>A0A3S3RHR6</accession>
<proteinExistence type="predicted"/>
<sequence>MPISYSNTLTAYAVGRRVNMEEWNTFTRSLEGATALGFGVPAVAGTGAHTCVPLSATGQNILGITEADLTLPRPGDAYAQYDSVPICESGVIGVLLGANVTKLAQARFDITNKVWTGAAASGTVLTIPGAQFDEAGSSGAVGKLRYRRPVPSVSA</sequence>
<name>A0A3S3RHR6_9HYPH</name>
<reference evidence="1 2" key="1">
    <citation type="submission" date="2019-01" db="EMBL/GenBank/DDBJ databases">
        <title>The draft genome of Rhizobium sp. 24NR.</title>
        <authorList>
            <person name="Liu L."/>
            <person name="Liang L."/>
            <person name="Shi S."/>
            <person name="Xu L."/>
            <person name="Wang X."/>
            <person name="Li L."/>
            <person name="Zhang X."/>
        </authorList>
    </citation>
    <scope>NUCLEOTIDE SEQUENCE [LARGE SCALE GENOMIC DNA]</scope>
    <source>
        <strain evidence="1 2">24NR</strain>
    </source>
</reference>
<dbReference type="InterPro" id="IPR054438">
    <property type="entry name" value="Struct_cement_gp24/gp6"/>
</dbReference>
<keyword evidence="2" id="KW-1185">Reference proteome</keyword>
<dbReference type="OrthoDB" id="7570830at2"/>
<organism evidence="1 2">
    <name type="scientific">Neorhizobium lilium</name>
    <dbReference type="NCBI Taxonomy" id="2503024"/>
    <lineage>
        <taxon>Bacteria</taxon>
        <taxon>Pseudomonadati</taxon>
        <taxon>Pseudomonadota</taxon>
        <taxon>Alphaproteobacteria</taxon>
        <taxon>Hyphomicrobiales</taxon>
        <taxon>Rhizobiaceae</taxon>
        <taxon>Rhizobium/Agrobacterium group</taxon>
        <taxon>Neorhizobium</taxon>
    </lineage>
</organism>
<comment type="caution">
    <text evidence="1">The sequence shown here is derived from an EMBL/GenBank/DDBJ whole genome shotgun (WGS) entry which is preliminary data.</text>
</comment>
<evidence type="ECO:0000313" key="1">
    <source>
        <dbReference type="EMBL" id="RWX78270.1"/>
    </source>
</evidence>
<dbReference type="Pfam" id="PF22758">
    <property type="entry name" value="Phage_cement"/>
    <property type="match status" value="1"/>
</dbReference>
<dbReference type="Proteomes" id="UP000287687">
    <property type="component" value="Unassembled WGS sequence"/>
</dbReference>
<dbReference type="AlphaFoldDB" id="A0A3S3RHR6"/>
<evidence type="ECO:0000313" key="2">
    <source>
        <dbReference type="Proteomes" id="UP000287687"/>
    </source>
</evidence>
<protein>
    <submittedName>
        <fullName evidence="1">Uncharacterized protein</fullName>
    </submittedName>
</protein>
<gene>
    <name evidence="1" type="ORF">EPK99_06455</name>
</gene>
<dbReference type="EMBL" id="SBIP01000002">
    <property type="protein sequence ID" value="RWX78270.1"/>
    <property type="molecule type" value="Genomic_DNA"/>
</dbReference>